<feature type="region of interest" description="Disordered" evidence="3">
    <location>
        <begin position="830"/>
        <end position="862"/>
    </location>
</feature>
<dbReference type="Pfam" id="PF00353">
    <property type="entry name" value="HemolysinCabind"/>
    <property type="match status" value="3"/>
</dbReference>
<name>A0A916R2J4_9RHOB</name>
<evidence type="ECO:0008006" key="6">
    <source>
        <dbReference type="Google" id="ProtNLM"/>
    </source>
</evidence>
<dbReference type="Proteomes" id="UP000628017">
    <property type="component" value="Unassembled WGS sequence"/>
</dbReference>
<protein>
    <recommendedName>
        <fullName evidence="6">Calcium-binding protein</fullName>
    </recommendedName>
</protein>
<comment type="subcellular location">
    <subcellularLocation>
        <location evidence="1">Secreted</location>
    </subcellularLocation>
</comment>
<dbReference type="PRINTS" id="PR00313">
    <property type="entry name" value="CABNDNGRPT"/>
</dbReference>
<comment type="caution">
    <text evidence="4">The sequence shown here is derived from an EMBL/GenBank/DDBJ whole genome shotgun (WGS) entry which is preliminary data.</text>
</comment>
<dbReference type="GO" id="GO:0005576">
    <property type="term" value="C:extracellular region"/>
    <property type="evidence" value="ECO:0007669"/>
    <property type="project" value="UniProtKB-SubCell"/>
</dbReference>
<evidence type="ECO:0000256" key="2">
    <source>
        <dbReference type="ARBA" id="ARBA00022525"/>
    </source>
</evidence>
<evidence type="ECO:0000313" key="5">
    <source>
        <dbReference type="Proteomes" id="UP000628017"/>
    </source>
</evidence>
<dbReference type="EMBL" id="BMKA01000006">
    <property type="protein sequence ID" value="GGA29059.1"/>
    <property type="molecule type" value="Genomic_DNA"/>
</dbReference>
<dbReference type="InterPro" id="IPR001343">
    <property type="entry name" value="Hemolysn_Ca-bd"/>
</dbReference>
<proteinExistence type="predicted"/>
<dbReference type="RefSeq" id="WP_188677906.1">
    <property type="nucleotide sequence ID" value="NZ_BMKA01000006.1"/>
</dbReference>
<dbReference type="SUPFAM" id="SSF51120">
    <property type="entry name" value="beta-Roll"/>
    <property type="match status" value="2"/>
</dbReference>
<dbReference type="AlphaFoldDB" id="A0A916R2J4"/>
<keyword evidence="5" id="KW-1185">Reference proteome</keyword>
<keyword evidence="2" id="KW-0964">Secreted</keyword>
<dbReference type="InterPro" id="IPR011049">
    <property type="entry name" value="Serralysin-like_metalloprot_C"/>
</dbReference>
<evidence type="ECO:0000256" key="1">
    <source>
        <dbReference type="ARBA" id="ARBA00004613"/>
    </source>
</evidence>
<dbReference type="PANTHER" id="PTHR38340">
    <property type="entry name" value="S-LAYER PROTEIN"/>
    <property type="match status" value="1"/>
</dbReference>
<accession>A0A916R2J4</accession>
<evidence type="ECO:0000256" key="3">
    <source>
        <dbReference type="SAM" id="MobiDB-lite"/>
    </source>
</evidence>
<dbReference type="InterPro" id="IPR050557">
    <property type="entry name" value="RTX_toxin/Mannuronan_C5-epim"/>
</dbReference>
<reference evidence="4" key="2">
    <citation type="submission" date="2020-09" db="EMBL/GenBank/DDBJ databases">
        <authorList>
            <person name="Sun Q."/>
            <person name="Zhou Y."/>
        </authorList>
    </citation>
    <scope>NUCLEOTIDE SEQUENCE</scope>
    <source>
        <strain evidence="4">CGMCC 1.15880</strain>
    </source>
</reference>
<dbReference type="GO" id="GO:0005509">
    <property type="term" value="F:calcium ion binding"/>
    <property type="evidence" value="ECO:0007669"/>
    <property type="project" value="InterPro"/>
</dbReference>
<reference evidence="4" key="1">
    <citation type="journal article" date="2014" name="Int. J. Syst. Evol. Microbiol.">
        <title>Complete genome sequence of Corynebacterium casei LMG S-19264T (=DSM 44701T), isolated from a smear-ripened cheese.</title>
        <authorList>
            <consortium name="US DOE Joint Genome Institute (JGI-PGF)"/>
            <person name="Walter F."/>
            <person name="Albersmeier A."/>
            <person name="Kalinowski J."/>
            <person name="Ruckert C."/>
        </authorList>
    </citation>
    <scope>NUCLEOTIDE SEQUENCE</scope>
    <source>
        <strain evidence="4">CGMCC 1.15880</strain>
    </source>
</reference>
<organism evidence="4 5">
    <name type="scientific">Neptunicoccus cionae</name>
    <dbReference type="NCBI Taxonomy" id="2035344"/>
    <lineage>
        <taxon>Bacteria</taxon>
        <taxon>Pseudomonadati</taxon>
        <taxon>Pseudomonadota</taxon>
        <taxon>Alphaproteobacteria</taxon>
        <taxon>Rhodobacterales</taxon>
        <taxon>Paracoccaceae</taxon>
        <taxon>Neptunicoccus</taxon>
    </lineage>
</organism>
<evidence type="ECO:0000313" key="4">
    <source>
        <dbReference type="EMBL" id="GGA29059.1"/>
    </source>
</evidence>
<sequence>MAYESELAQAETAQGLDNPTLSFNLAGAYDYNPGLQFLDLTKMMRPWIGHVDGGWGGMTTDELRDGGYLDADGWPTEIPAGLERIGTIWAWSDFRENAGNDHAGVYVLEYEGEGTIELRGDATIISSEPGRIVFENADAAEFLMNIMETDPRNNGNYIKNISIVAEEHKDLYDAGAVFNPDWLALVEDARDLRFMNWMETNNSEVTSWDDMPSVTGPFGKQGMPVEYMVQLANELGVDPWFTMPHLADDEYIRNFATYVRDNLDPELTARVEYSNEVWNLSFEQARWVRDQSEAEWGESARFDYHVKKAVETALIWEDVYGPEADGGRLANVLGTNAVNPWLSERLLDAAIWRENEPENYVDPTTVFEELATTTYFGVATMGHNDLRDDLIAAISNPAIDAKQWLANRLQDPNYTNSIPQIAGSLKETAAVAHDNGLKLVSYEGGQHVHHSFAVSGLTEAHITALNDFMIDFVRSEEMAELYQQIWDAWTEHGDGAFMQFTDIATPSKWGSWALYDSLDDSTPRSELLERLNDRTSPWWSEAEGGEFRQQGVTETGTNANDVMIGTPEEDYLMGGRGNDTFIAGKGNDGINGGRGTDRVVLSGSPADYSLRIEGDGYRINGPDGSDFIINVEELAFGTGEVVILADLEANSDGVLELTEGTGPIDPTDPGSDVIRIKETEVVNGETLDEVKLGNLGSAGEGVVIKAIDHGSALGTLLSLDESGEKPSYIFYASNTDNPEDALENSSASLDLNNAAITVGAPTITATKEDDILRGSGMEDRVNGAGGDDALYGRGGDDYLRGKAGNDRLYGMNNDDVLHGNKGQDKIFAGKGDDTVNGGSGADTLKGGRGDDKLSGQAGNDIMTGGSGKDEFVFSAGTGQDIVTDFSVKDTLTLKDFLSDGQSIDDAASMADGNLVLSNGEDSITLLGLGMDDFDWVKDSIA</sequence>
<dbReference type="PANTHER" id="PTHR38340:SF1">
    <property type="entry name" value="S-LAYER PROTEIN"/>
    <property type="match status" value="1"/>
</dbReference>
<gene>
    <name evidence="4" type="ORF">GCM10011498_32730</name>
</gene>
<dbReference type="Gene3D" id="2.150.10.10">
    <property type="entry name" value="Serralysin-like metalloprotease, C-terminal"/>
    <property type="match status" value="3"/>
</dbReference>